<evidence type="ECO:0000313" key="2">
    <source>
        <dbReference type="EMBL" id="KPQ42113.1"/>
    </source>
</evidence>
<accession>A0A0P8A6B7</accession>
<reference evidence="2 3" key="1">
    <citation type="submission" date="2015-09" db="EMBL/GenBank/DDBJ databases">
        <title>A metagenomics-based metabolic model of nitrate-dependent anaerobic oxidation of methane by Methanoperedens-like archaea.</title>
        <authorList>
            <person name="Arshad A."/>
            <person name="Speth D.R."/>
            <person name="De Graaf R.M."/>
            <person name="Op Den Camp H.J."/>
            <person name="Jetten M.S."/>
            <person name="Welte C.U."/>
        </authorList>
    </citation>
    <scope>NUCLEOTIDE SEQUENCE [LARGE SCALE GENOMIC DNA]</scope>
</reference>
<gene>
    <name evidence="2" type="ORF">MPEBLZ_03345</name>
</gene>
<dbReference type="AlphaFoldDB" id="A0A0P8A6B7"/>
<proteinExistence type="predicted"/>
<evidence type="ECO:0000313" key="3">
    <source>
        <dbReference type="Proteomes" id="UP000050360"/>
    </source>
</evidence>
<dbReference type="Proteomes" id="UP000050360">
    <property type="component" value="Unassembled WGS sequence"/>
</dbReference>
<sequence length="75" mass="8534">MLYSTYFIIGSGERKLKFIKNEFANSDPLAIIVGIVVVIIFVLVVAYVIWNVYPPFREAICSAYPANSTWKSWPC</sequence>
<feature type="transmembrane region" description="Helical" evidence="1">
    <location>
        <begin position="29"/>
        <end position="50"/>
    </location>
</feature>
<keyword evidence="1" id="KW-1133">Transmembrane helix</keyword>
<evidence type="ECO:0000256" key="1">
    <source>
        <dbReference type="SAM" id="Phobius"/>
    </source>
</evidence>
<keyword evidence="1" id="KW-0472">Membrane</keyword>
<dbReference type="EMBL" id="LKCM01000265">
    <property type="protein sequence ID" value="KPQ42113.1"/>
    <property type="molecule type" value="Genomic_DNA"/>
</dbReference>
<name>A0A0P8A6B7_9EURY</name>
<keyword evidence="1" id="KW-0812">Transmembrane</keyword>
<protein>
    <submittedName>
        <fullName evidence="2">Uncharacterized protein</fullName>
    </submittedName>
</protein>
<comment type="caution">
    <text evidence="2">The sequence shown here is derived from an EMBL/GenBank/DDBJ whole genome shotgun (WGS) entry which is preliminary data.</text>
</comment>
<organism evidence="2 3">
    <name type="scientific">Candidatus Methanoperedens nitratireducens</name>
    <dbReference type="NCBI Taxonomy" id="1392998"/>
    <lineage>
        <taxon>Archaea</taxon>
        <taxon>Methanobacteriati</taxon>
        <taxon>Methanobacteriota</taxon>
        <taxon>Stenosarchaea group</taxon>
        <taxon>Methanomicrobia</taxon>
        <taxon>Methanosarcinales</taxon>
        <taxon>ANME-2 cluster</taxon>
        <taxon>Candidatus Methanoperedentaceae</taxon>
        <taxon>Candidatus Methanoperedens</taxon>
    </lineage>
</organism>